<evidence type="ECO:0000313" key="14">
    <source>
        <dbReference type="Proteomes" id="UP000179024"/>
    </source>
</evidence>
<dbReference type="PANTHER" id="PTHR11451:SF44">
    <property type="entry name" value="THREONINE--TRNA LIGASE, CHLOROPLASTIC_MITOCHONDRIAL 2"/>
    <property type="match status" value="1"/>
</dbReference>
<evidence type="ECO:0000256" key="6">
    <source>
        <dbReference type="ARBA" id="ARBA00022833"/>
    </source>
</evidence>
<organism evidence="13 14">
    <name type="scientific">Candidatus Roizmanbacteria bacterium RIFCSPHIGHO2_12_FULL_44_10</name>
    <dbReference type="NCBI Taxonomy" id="1802054"/>
    <lineage>
        <taxon>Bacteria</taxon>
        <taxon>Candidatus Roizmaniibacteriota</taxon>
    </lineage>
</organism>
<evidence type="ECO:0000256" key="10">
    <source>
        <dbReference type="ARBA" id="ARBA00049515"/>
    </source>
</evidence>
<dbReference type="InterPro" id="IPR002320">
    <property type="entry name" value="Thr-tRNA-ligase_IIa"/>
</dbReference>
<comment type="similarity">
    <text evidence="1">Belongs to the class-II aminoacyl-tRNA synthetase family.</text>
</comment>
<keyword evidence="3 13" id="KW-0436">Ligase</keyword>
<dbReference type="NCBIfam" id="TIGR00418">
    <property type="entry name" value="thrS"/>
    <property type="match status" value="1"/>
</dbReference>
<proteinExistence type="inferred from homology"/>
<dbReference type="Pfam" id="PF03129">
    <property type="entry name" value="HGTP_anticodon"/>
    <property type="match status" value="1"/>
</dbReference>
<evidence type="ECO:0000259" key="12">
    <source>
        <dbReference type="PROSITE" id="PS50862"/>
    </source>
</evidence>
<dbReference type="InterPro" id="IPR006195">
    <property type="entry name" value="aa-tRNA-synth_II"/>
</dbReference>
<keyword evidence="9" id="KW-0030">Aminoacyl-tRNA synthetase</keyword>
<dbReference type="SUPFAM" id="SSF55681">
    <property type="entry name" value="Class II aaRS and biotin synthetases"/>
    <property type="match status" value="1"/>
</dbReference>
<dbReference type="GO" id="GO:0005524">
    <property type="term" value="F:ATP binding"/>
    <property type="evidence" value="ECO:0007669"/>
    <property type="project" value="UniProtKB-KW"/>
</dbReference>
<dbReference type="GO" id="GO:0006435">
    <property type="term" value="P:threonyl-tRNA aminoacylation"/>
    <property type="evidence" value="ECO:0007669"/>
    <property type="project" value="UniProtKB-UniRule"/>
</dbReference>
<dbReference type="Proteomes" id="UP000179024">
    <property type="component" value="Unassembled WGS sequence"/>
</dbReference>
<dbReference type="GO" id="GO:0005737">
    <property type="term" value="C:cytoplasm"/>
    <property type="evidence" value="ECO:0007669"/>
    <property type="project" value="UniProtKB-UniRule"/>
</dbReference>
<keyword evidence="7" id="KW-0067">ATP-binding</keyword>
<dbReference type="EC" id="6.1.1.3" evidence="2 11"/>
<dbReference type="AlphaFoldDB" id="A0A1F7I6E0"/>
<evidence type="ECO:0000256" key="2">
    <source>
        <dbReference type="ARBA" id="ARBA00013163"/>
    </source>
</evidence>
<dbReference type="SUPFAM" id="SSF52954">
    <property type="entry name" value="Class II aaRS ABD-related"/>
    <property type="match status" value="1"/>
</dbReference>
<dbReference type="EMBL" id="MGAE01000038">
    <property type="protein sequence ID" value="OGK38920.1"/>
    <property type="molecule type" value="Genomic_DNA"/>
</dbReference>
<sequence>MADLKDHRQIGKELDLFSFNEYAPGAVFWHPKGWFLYQEIMKLIRSILAPLGYQEIKTPVMVKSDLFKKSGHWQHFGDTNMFNLQIKEAGDEQSEAASLYSLKPMNCPESTLVYNSDARSYRDLPLKYSDFGILHRNELSGVLGGLFRVREFTIDDAHIYARHDQIGAIVMEMLEMIRNFYKLFGFELRFFLSTKPDKALAIEGQPKLWDEAESSLKEALTKAGIKFDIKDKDGAFYGPKIDFHMTDSQDRDWQLATIQLDFQMPRSLDVQYTNETGEKEYAVMMHRAMTGSIERFIGILIEQLQGNFPLWLAPTQVAILPISDKINAPAQRIQKILVDAGFRSVLDGDNKTLPAKIRQWTLQKVPYLCIIGEKEAQKGDFVSVRTREGIDLGMQDINEFMQKLTQDIEKKI</sequence>
<gene>
    <name evidence="13" type="ORF">A3F34_02115</name>
</gene>
<dbReference type="Pfam" id="PF00587">
    <property type="entry name" value="tRNA-synt_2b"/>
    <property type="match status" value="1"/>
</dbReference>
<reference evidence="13 14" key="1">
    <citation type="journal article" date="2016" name="Nat. Commun.">
        <title>Thousands of microbial genomes shed light on interconnected biogeochemical processes in an aquifer system.</title>
        <authorList>
            <person name="Anantharaman K."/>
            <person name="Brown C.T."/>
            <person name="Hug L.A."/>
            <person name="Sharon I."/>
            <person name="Castelle C.J."/>
            <person name="Probst A.J."/>
            <person name="Thomas B.C."/>
            <person name="Singh A."/>
            <person name="Wilkins M.J."/>
            <person name="Karaoz U."/>
            <person name="Brodie E.L."/>
            <person name="Williams K.H."/>
            <person name="Hubbard S.S."/>
            <person name="Banfield J.F."/>
        </authorList>
    </citation>
    <scope>NUCLEOTIDE SEQUENCE [LARGE SCALE GENOMIC DNA]</scope>
</reference>
<dbReference type="PROSITE" id="PS50862">
    <property type="entry name" value="AA_TRNA_LIGASE_II"/>
    <property type="match status" value="1"/>
</dbReference>
<keyword evidence="5" id="KW-0547">Nucleotide-binding</keyword>
<keyword evidence="4" id="KW-0479">Metal-binding</keyword>
<dbReference type="InterPro" id="IPR045864">
    <property type="entry name" value="aa-tRNA-synth_II/BPL/LPL"/>
</dbReference>
<dbReference type="CDD" id="cd00771">
    <property type="entry name" value="ThrRS_core"/>
    <property type="match status" value="1"/>
</dbReference>
<keyword evidence="8" id="KW-0648">Protein biosynthesis</keyword>
<dbReference type="Gene3D" id="3.30.930.10">
    <property type="entry name" value="Bira Bifunctional Protein, Domain 2"/>
    <property type="match status" value="1"/>
</dbReference>
<evidence type="ECO:0000256" key="4">
    <source>
        <dbReference type="ARBA" id="ARBA00022723"/>
    </source>
</evidence>
<dbReference type="InterPro" id="IPR036621">
    <property type="entry name" value="Anticodon-bd_dom_sf"/>
</dbReference>
<evidence type="ECO:0000256" key="5">
    <source>
        <dbReference type="ARBA" id="ARBA00022741"/>
    </source>
</evidence>
<dbReference type="InterPro" id="IPR002314">
    <property type="entry name" value="aa-tRNA-synt_IIb"/>
</dbReference>
<dbReference type="InterPro" id="IPR047246">
    <property type="entry name" value="ThrRS_anticodon"/>
</dbReference>
<evidence type="ECO:0000256" key="3">
    <source>
        <dbReference type="ARBA" id="ARBA00022598"/>
    </source>
</evidence>
<dbReference type="CDD" id="cd00860">
    <property type="entry name" value="ThrRS_anticodon"/>
    <property type="match status" value="1"/>
</dbReference>
<protein>
    <recommendedName>
        <fullName evidence="2 11">Threonine--tRNA ligase</fullName>
        <ecNumber evidence="2 11">6.1.1.3</ecNumber>
    </recommendedName>
</protein>
<comment type="caution">
    <text evidence="13">The sequence shown here is derived from an EMBL/GenBank/DDBJ whole genome shotgun (WGS) entry which is preliminary data.</text>
</comment>
<dbReference type="PRINTS" id="PR01047">
    <property type="entry name" value="TRNASYNTHTHR"/>
</dbReference>
<dbReference type="InterPro" id="IPR004154">
    <property type="entry name" value="Anticodon-bd"/>
</dbReference>
<evidence type="ECO:0000256" key="1">
    <source>
        <dbReference type="ARBA" id="ARBA00008226"/>
    </source>
</evidence>
<dbReference type="PANTHER" id="PTHR11451">
    <property type="entry name" value="THREONINE-TRNA LIGASE"/>
    <property type="match status" value="1"/>
</dbReference>
<dbReference type="FunFam" id="3.30.930.10:FF:000002">
    <property type="entry name" value="Threonine--tRNA ligase"/>
    <property type="match status" value="1"/>
</dbReference>
<dbReference type="Gene3D" id="3.40.50.800">
    <property type="entry name" value="Anticodon-binding domain"/>
    <property type="match status" value="1"/>
</dbReference>
<keyword evidence="6" id="KW-0862">Zinc</keyword>
<comment type="catalytic activity">
    <reaction evidence="10">
        <text>tRNA(Thr) + L-threonine + ATP = L-threonyl-tRNA(Thr) + AMP + diphosphate + H(+)</text>
        <dbReference type="Rhea" id="RHEA:24624"/>
        <dbReference type="Rhea" id="RHEA-COMP:9670"/>
        <dbReference type="Rhea" id="RHEA-COMP:9704"/>
        <dbReference type="ChEBI" id="CHEBI:15378"/>
        <dbReference type="ChEBI" id="CHEBI:30616"/>
        <dbReference type="ChEBI" id="CHEBI:33019"/>
        <dbReference type="ChEBI" id="CHEBI:57926"/>
        <dbReference type="ChEBI" id="CHEBI:78442"/>
        <dbReference type="ChEBI" id="CHEBI:78534"/>
        <dbReference type="ChEBI" id="CHEBI:456215"/>
        <dbReference type="EC" id="6.1.1.3"/>
    </reaction>
</comment>
<evidence type="ECO:0000256" key="7">
    <source>
        <dbReference type="ARBA" id="ARBA00022840"/>
    </source>
</evidence>
<evidence type="ECO:0000256" key="8">
    <source>
        <dbReference type="ARBA" id="ARBA00022917"/>
    </source>
</evidence>
<feature type="domain" description="Aminoacyl-transfer RNA synthetases class-II family profile" evidence="12">
    <location>
        <begin position="25"/>
        <end position="309"/>
    </location>
</feature>
<dbReference type="GO" id="GO:0004829">
    <property type="term" value="F:threonine-tRNA ligase activity"/>
    <property type="evidence" value="ECO:0007669"/>
    <property type="project" value="UniProtKB-UniRule"/>
</dbReference>
<dbReference type="InterPro" id="IPR033728">
    <property type="entry name" value="ThrRS_core"/>
</dbReference>
<name>A0A1F7I6E0_9BACT</name>
<evidence type="ECO:0000256" key="11">
    <source>
        <dbReference type="NCBIfam" id="TIGR00418"/>
    </source>
</evidence>
<dbReference type="GO" id="GO:0046872">
    <property type="term" value="F:metal ion binding"/>
    <property type="evidence" value="ECO:0007669"/>
    <property type="project" value="UniProtKB-KW"/>
</dbReference>
<evidence type="ECO:0000313" key="13">
    <source>
        <dbReference type="EMBL" id="OGK38920.1"/>
    </source>
</evidence>
<evidence type="ECO:0000256" key="9">
    <source>
        <dbReference type="ARBA" id="ARBA00023146"/>
    </source>
</evidence>
<accession>A0A1F7I6E0</accession>